<reference evidence="2 3" key="1">
    <citation type="submission" date="2016-05" db="EMBL/GenBank/DDBJ databases">
        <title>Microbial solvent formation.</title>
        <authorList>
            <person name="Poehlein A."/>
            <person name="Montoya Solano J.D."/>
            <person name="Flitsch S."/>
            <person name="Krabben P."/>
            <person name="Duerre P."/>
            <person name="Daniel R."/>
        </authorList>
    </citation>
    <scope>NUCLEOTIDE SEQUENCE [LARGE SCALE GENOMIC DNA]</scope>
    <source>
        <strain evidence="2 3">L1-8</strain>
    </source>
</reference>
<name>A0A1S8N6D7_CLOSA</name>
<comment type="caution">
    <text evidence="2">The sequence shown here is derived from an EMBL/GenBank/DDBJ whole genome shotgun (WGS) entry which is preliminary data.</text>
</comment>
<protein>
    <submittedName>
        <fullName evidence="2">Uncharacterized protein</fullName>
    </submittedName>
</protein>
<sequence>MFFITVVGSLILGTAIFGGINKKIKFISLNRKKAVIMWGICFLVSMIITSIIISLIHGAISFILLGIKIAPIILVIYGIYYIRKKLNNTGTNIE</sequence>
<keyword evidence="1" id="KW-0472">Membrane</keyword>
<feature type="transmembrane region" description="Helical" evidence="1">
    <location>
        <begin position="36"/>
        <end position="56"/>
    </location>
</feature>
<keyword evidence="1" id="KW-1133">Transmembrane helix</keyword>
<feature type="transmembrane region" description="Helical" evidence="1">
    <location>
        <begin position="6"/>
        <end position="24"/>
    </location>
</feature>
<evidence type="ECO:0000256" key="1">
    <source>
        <dbReference type="SAM" id="Phobius"/>
    </source>
</evidence>
<feature type="transmembrane region" description="Helical" evidence="1">
    <location>
        <begin position="62"/>
        <end position="82"/>
    </location>
</feature>
<evidence type="ECO:0000313" key="2">
    <source>
        <dbReference type="EMBL" id="OOM11841.1"/>
    </source>
</evidence>
<organism evidence="2 3">
    <name type="scientific">Clostridium saccharobutylicum</name>
    <dbReference type="NCBI Taxonomy" id="169679"/>
    <lineage>
        <taxon>Bacteria</taxon>
        <taxon>Bacillati</taxon>
        <taxon>Bacillota</taxon>
        <taxon>Clostridia</taxon>
        <taxon>Eubacteriales</taxon>
        <taxon>Clostridiaceae</taxon>
        <taxon>Clostridium</taxon>
    </lineage>
</organism>
<dbReference type="RefSeq" id="WP_077865524.1">
    <property type="nucleotide sequence ID" value="NZ_LZYZ01000004.1"/>
</dbReference>
<accession>A0A1S8N6D7</accession>
<gene>
    <name evidence="2" type="ORF">CLOSAC_22680</name>
</gene>
<proteinExistence type="predicted"/>
<evidence type="ECO:0000313" key="3">
    <source>
        <dbReference type="Proteomes" id="UP000191154"/>
    </source>
</evidence>
<dbReference type="EMBL" id="LZYZ01000004">
    <property type="protein sequence ID" value="OOM11841.1"/>
    <property type="molecule type" value="Genomic_DNA"/>
</dbReference>
<keyword evidence="1" id="KW-0812">Transmembrane</keyword>
<dbReference type="AlphaFoldDB" id="A0A1S8N6D7"/>
<dbReference type="Proteomes" id="UP000191154">
    <property type="component" value="Unassembled WGS sequence"/>
</dbReference>